<proteinExistence type="predicted"/>
<name>S5MQ94_9ABAC</name>
<reference evidence="1 2" key="1">
    <citation type="journal article" date="2013" name="Virus Genes">
        <title>The genome of a baculovirus isolated from Hemileuca sp. encodes a serpin ortholog.</title>
        <authorList>
            <person name="Rohrmann G.F."/>
            <person name="Erlandson M.A."/>
            <person name="Theilmann D.A."/>
        </authorList>
    </citation>
    <scope>NUCLEOTIDE SEQUENCE [LARGE SCALE GENOMIC DNA]</scope>
</reference>
<accession>S5MQ94</accession>
<dbReference type="InterPro" id="IPR006962">
    <property type="entry name" value="P48_Baculovir"/>
</dbReference>
<dbReference type="Pfam" id="PF04878">
    <property type="entry name" value="Baculo_p48"/>
    <property type="match status" value="1"/>
</dbReference>
<dbReference type="KEGG" id="vg:16489493"/>
<protein>
    <submittedName>
        <fullName evidence="1">Ac103</fullName>
    </submittedName>
</protein>
<dbReference type="RefSeq" id="YP_008378307.1">
    <property type="nucleotide sequence ID" value="NC_021923.1"/>
</dbReference>
<gene>
    <name evidence="1" type="ORF">Hesp091</name>
</gene>
<dbReference type="EMBL" id="KF158713">
    <property type="protein sequence ID" value="AGR56843.1"/>
    <property type="molecule type" value="Genomic_DNA"/>
</dbReference>
<sequence length="392" mass="45837">MNVTQTHPVEYRLQFRKNENDFKNVIFNARLTIYEIDSLAFLFSNYYDHTKYVVVKGLTFFGEFNKCVDAVKKNFDEKQQNNDIKQLFSMFLKHEFMGQVPNFKKIMVYLQKYLKPIESPPIAELCSECDKCSVNRIACTRCKINYLSVAISCFDVNIQDGWDIFLRPMFGLPLFLYVLMRTDYDNNGIFNADDLMTNSFCCFFYNLLSDKSVKYVNQKTVQPLVDECRRVTVGLSRDELEYILCMLRNKNMCDTALFAPFRNFIIQLACKTKIKQAKINKIASVVFTGFYLRLYIEGAANKLLSGAAPSTKRYHFTEDGSASAFEMELRNVCRFILPKYTNEQFENFINKLASIKRDLSIEQYIVTEKHIRHLVTKHKLDEDFSVLLNQNV</sequence>
<evidence type="ECO:0000313" key="2">
    <source>
        <dbReference type="Proteomes" id="UP000203768"/>
    </source>
</evidence>
<dbReference type="OrthoDB" id="4662at10239"/>
<evidence type="ECO:0000313" key="1">
    <source>
        <dbReference type="EMBL" id="AGR56843.1"/>
    </source>
</evidence>
<keyword evidence="2" id="KW-1185">Reference proteome</keyword>
<organism evidence="1 2">
    <name type="scientific">Hemileuca sp. nucleopolyhedrovirus</name>
    <dbReference type="NCBI Taxonomy" id="1367203"/>
    <lineage>
        <taxon>Viruses</taxon>
        <taxon>Viruses incertae sedis</taxon>
        <taxon>Naldaviricetes</taxon>
        <taxon>Lefavirales</taxon>
        <taxon>Baculoviridae</taxon>
        <taxon>Alphabaculovirus</taxon>
        <taxon>Alphabaculovirus heleucae</taxon>
        <taxon>Hemileuca species nucleopolyhedrovirus</taxon>
    </lineage>
</organism>
<dbReference type="Proteomes" id="UP000203768">
    <property type="component" value="Segment"/>
</dbReference>
<dbReference type="GeneID" id="16489493"/>